<dbReference type="OrthoDB" id="9813251at2"/>
<comment type="caution">
    <text evidence="2">The sequence shown here is derived from an EMBL/GenBank/DDBJ whole genome shotgun (WGS) entry which is preliminary data.</text>
</comment>
<gene>
    <name evidence="2" type="ORF">FC86_GL000907</name>
</gene>
<name>A0A0R2DK06_9LACO</name>
<dbReference type="InterPro" id="IPR037465">
    <property type="entry name" value="YlxR"/>
</dbReference>
<dbReference type="Pfam" id="PF04296">
    <property type="entry name" value="YlxR"/>
    <property type="match status" value="1"/>
</dbReference>
<keyword evidence="3" id="KW-1185">Reference proteome</keyword>
<dbReference type="RefSeq" id="WP_056975108.1">
    <property type="nucleotide sequence ID" value="NZ_AYZL01000020.1"/>
</dbReference>
<evidence type="ECO:0000259" key="1">
    <source>
        <dbReference type="Pfam" id="PF04296"/>
    </source>
</evidence>
<evidence type="ECO:0000313" key="2">
    <source>
        <dbReference type="EMBL" id="KRN03795.1"/>
    </source>
</evidence>
<dbReference type="CDD" id="cd00279">
    <property type="entry name" value="YlxR"/>
    <property type="match status" value="1"/>
</dbReference>
<dbReference type="Proteomes" id="UP000051378">
    <property type="component" value="Unassembled WGS sequence"/>
</dbReference>
<dbReference type="EMBL" id="AYZL01000020">
    <property type="protein sequence ID" value="KRN03795.1"/>
    <property type="molecule type" value="Genomic_DNA"/>
</dbReference>
<dbReference type="PATRIC" id="fig|1423744.4.peg.932"/>
<dbReference type="PANTHER" id="PTHR34215:SF1">
    <property type="entry name" value="YLXR DOMAIN-CONTAINING PROTEIN"/>
    <property type="match status" value="1"/>
</dbReference>
<dbReference type="AlphaFoldDB" id="A0A0R2DK06"/>
<dbReference type="STRING" id="1423744.FC86_GL000907"/>
<proteinExistence type="predicted"/>
<dbReference type="InterPro" id="IPR035931">
    <property type="entry name" value="YlxR-like_sf"/>
</dbReference>
<evidence type="ECO:0000313" key="3">
    <source>
        <dbReference type="Proteomes" id="UP000051378"/>
    </source>
</evidence>
<dbReference type="NCBIfam" id="NF047356">
    <property type="entry name" value="RNA_bind_RnpM"/>
    <property type="match status" value="1"/>
</dbReference>
<dbReference type="Gene3D" id="3.30.1230.10">
    <property type="entry name" value="YlxR-like"/>
    <property type="match status" value="1"/>
</dbReference>
<reference evidence="2 3" key="1">
    <citation type="journal article" date="2015" name="Genome Announc.">
        <title>Expanding the biotechnology potential of lactobacilli through comparative genomics of 213 strains and associated genera.</title>
        <authorList>
            <person name="Sun Z."/>
            <person name="Harris H.M."/>
            <person name="McCann A."/>
            <person name="Guo C."/>
            <person name="Argimon S."/>
            <person name="Zhang W."/>
            <person name="Yang X."/>
            <person name="Jeffery I.B."/>
            <person name="Cooney J.C."/>
            <person name="Kagawa T.F."/>
            <person name="Liu W."/>
            <person name="Song Y."/>
            <person name="Salvetti E."/>
            <person name="Wrobel A."/>
            <person name="Rasinkangas P."/>
            <person name="Parkhill J."/>
            <person name="Rea M.C."/>
            <person name="O'Sullivan O."/>
            <person name="Ritari J."/>
            <person name="Douillard F.P."/>
            <person name="Paul Ross R."/>
            <person name="Yang R."/>
            <person name="Briner A.E."/>
            <person name="Felis G.E."/>
            <person name="de Vos W.M."/>
            <person name="Barrangou R."/>
            <person name="Klaenhammer T.R."/>
            <person name="Caufield P.W."/>
            <person name="Cui Y."/>
            <person name="Zhang H."/>
            <person name="O'Toole P.W."/>
        </authorList>
    </citation>
    <scope>NUCLEOTIDE SEQUENCE [LARGE SCALE GENOMIC DNA]</scope>
    <source>
        <strain evidence="2 3">DSM 23037</strain>
    </source>
</reference>
<dbReference type="InterPro" id="IPR007393">
    <property type="entry name" value="YlxR_dom"/>
</dbReference>
<dbReference type="SUPFAM" id="SSF64376">
    <property type="entry name" value="YlxR-like"/>
    <property type="match status" value="1"/>
</dbReference>
<dbReference type="PANTHER" id="PTHR34215">
    <property type="entry name" value="BLL0784 PROTEIN"/>
    <property type="match status" value="1"/>
</dbReference>
<accession>A0A0R2DK06</accession>
<sequence length="99" mass="11499">MKKRKVPMRRDLLTNEMVPKKELVRVVLDKEGNLSIDPTGKKPGRGAYVSLKPDNIQIAKDKQVLNQSLRIKVDDGFYDELFEYVDHQKARKELFGDKK</sequence>
<organism evidence="2 3">
    <name type="scientific">Holzapfeliella floricola DSM 23037 = JCM 16512</name>
    <dbReference type="NCBI Taxonomy" id="1423744"/>
    <lineage>
        <taxon>Bacteria</taxon>
        <taxon>Bacillati</taxon>
        <taxon>Bacillota</taxon>
        <taxon>Bacilli</taxon>
        <taxon>Lactobacillales</taxon>
        <taxon>Lactobacillaceae</taxon>
        <taxon>Holzapfeliella</taxon>
    </lineage>
</organism>
<protein>
    <submittedName>
        <fullName evidence="2">Nucleic-acid-binding protein implicated in transcription termination</fullName>
    </submittedName>
</protein>
<feature type="domain" description="YlxR" evidence="1">
    <location>
        <begin position="9"/>
        <end position="81"/>
    </location>
</feature>